<feature type="chain" id="PRO_5040884613" description="Integral membrane protein" evidence="2">
    <location>
        <begin position="23"/>
        <end position="207"/>
    </location>
</feature>
<evidence type="ECO:0000256" key="2">
    <source>
        <dbReference type="SAM" id="SignalP"/>
    </source>
</evidence>
<organism evidence="3 4">
    <name type="scientific">Rathayibacter rubneri</name>
    <dbReference type="NCBI Taxonomy" id="2950106"/>
    <lineage>
        <taxon>Bacteria</taxon>
        <taxon>Bacillati</taxon>
        <taxon>Actinomycetota</taxon>
        <taxon>Actinomycetes</taxon>
        <taxon>Micrococcales</taxon>
        <taxon>Microbacteriaceae</taxon>
        <taxon>Rathayibacter</taxon>
    </lineage>
</organism>
<dbReference type="AlphaFoldDB" id="A0A9X2E0J8"/>
<feature type="transmembrane region" description="Helical" evidence="1">
    <location>
        <begin position="37"/>
        <end position="55"/>
    </location>
</feature>
<dbReference type="EMBL" id="JAMRYM010000111">
    <property type="protein sequence ID" value="MCM6764108.1"/>
    <property type="molecule type" value="Genomic_DNA"/>
</dbReference>
<name>A0A9X2E0J8_9MICO</name>
<gene>
    <name evidence="3" type="ORF">NB037_16970</name>
</gene>
<evidence type="ECO:0000256" key="1">
    <source>
        <dbReference type="SAM" id="Phobius"/>
    </source>
</evidence>
<reference evidence="3" key="1">
    <citation type="submission" date="2022-06" db="EMBL/GenBank/DDBJ databases">
        <title>Whole genome shotgun sequencing (WGS) of Rathayibacter sp. ZW T2_19, isolated from stored onions (Allium cepa).</title>
        <authorList>
            <person name="Stoll D.A."/>
            <person name="Huch M."/>
        </authorList>
    </citation>
    <scope>NUCLEOTIDE SEQUENCE</scope>
    <source>
        <strain evidence="3">ZW T2_19</strain>
    </source>
</reference>
<dbReference type="Proteomes" id="UP001155240">
    <property type="component" value="Unassembled WGS sequence"/>
</dbReference>
<comment type="caution">
    <text evidence="3">The sequence shown here is derived from an EMBL/GenBank/DDBJ whole genome shotgun (WGS) entry which is preliminary data.</text>
</comment>
<feature type="signal peptide" evidence="2">
    <location>
        <begin position="1"/>
        <end position="22"/>
    </location>
</feature>
<evidence type="ECO:0000313" key="3">
    <source>
        <dbReference type="EMBL" id="MCM6764108.1"/>
    </source>
</evidence>
<dbReference type="RefSeq" id="WP_251947870.1">
    <property type="nucleotide sequence ID" value="NZ_JAMRYM010000111.1"/>
</dbReference>
<keyword evidence="4" id="KW-1185">Reference proteome</keyword>
<sequence length="207" mass="20745">MHTRWARVARGLAAAVAATVTAAASHTLAGAHAPSPAILALTTAFAAVVCVLLAGRTLSLLRLSVSVLLSQLAFHALFLTAGGGGEVSVVGASASGAHFHDGSTLELVAAGSGHAAHSGPMTLAHLVAAVLTIAAVRRGEALFFSLGERLVRIVVRAVARASAVLLGPVGPSVAVAGTPEPRSPRPLDAVLTHLRHRGPPRGVLHAA</sequence>
<keyword evidence="1" id="KW-0812">Transmembrane</keyword>
<keyword evidence="2" id="KW-0732">Signal</keyword>
<accession>A0A9X2E0J8</accession>
<keyword evidence="1" id="KW-1133">Transmembrane helix</keyword>
<evidence type="ECO:0000313" key="4">
    <source>
        <dbReference type="Proteomes" id="UP001155240"/>
    </source>
</evidence>
<proteinExistence type="predicted"/>
<protein>
    <recommendedName>
        <fullName evidence="5">Integral membrane protein</fullName>
    </recommendedName>
</protein>
<keyword evidence="1" id="KW-0472">Membrane</keyword>
<evidence type="ECO:0008006" key="5">
    <source>
        <dbReference type="Google" id="ProtNLM"/>
    </source>
</evidence>